<gene>
    <name evidence="2" type="ORF">GCM10009839_08600</name>
</gene>
<proteinExistence type="predicted"/>
<organism evidence="2 3">
    <name type="scientific">Catenulispora yoronensis</name>
    <dbReference type="NCBI Taxonomy" id="450799"/>
    <lineage>
        <taxon>Bacteria</taxon>
        <taxon>Bacillati</taxon>
        <taxon>Actinomycetota</taxon>
        <taxon>Actinomycetes</taxon>
        <taxon>Catenulisporales</taxon>
        <taxon>Catenulisporaceae</taxon>
        <taxon>Catenulispora</taxon>
    </lineage>
</organism>
<protein>
    <recommendedName>
        <fullName evidence="4">Hydrophobic protein</fullName>
    </recommendedName>
</protein>
<evidence type="ECO:0000256" key="1">
    <source>
        <dbReference type="SAM" id="Phobius"/>
    </source>
</evidence>
<evidence type="ECO:0008006" key="4">
    <source>
        <dbReference type="Google" id="ProtNLM"/>
    </source>
</evidence>
<name>A0ABP5F407_9ACTN</name>
<dbReference type="EMBL" id="BAAAQN010000004">
    <property type="protein sequence ID" value="GAA2015596.1"/>
    <property type="molecule type" value="Genomic_DNA"/>
</dbReference>
<feature type="transmembrane region" description="Helical" evidence="1">
    <location>
        <begin position="25"/>
        <end position="42"/>
    </location>
</feature>
<keyword evidence="3" id="KW-1185">Reference proteome</keyword>
<sequence>MGVILLVLLLALVLGGLGFAAHVLWWIAAIVFIAWLVGFGLGRGEMAGGRRRWYGRW</sequence>
<dbReference type="RefSeq" id="WP_344664161.1">
    <property type="nucleotide sequence ID" value="NZ_BAAAQN010000004.1"/>
</dbReference>
<keyword evidence="1" id="KW-0812">Transmembrane</keyword>
<evidence type="ECO:0000313" key="2">
    <source>
        <dbReference type="EMBL" id="GAA2015596.1"/>
    </source>
</evidence>
<keyword evidence="1" id="KW-0472">Membrane</keyword>
<evidence type="ECO:0000313" key="3">
    <source>
        <dbReference type="Proteomes" id="UP001500751"/>
    </source>
</evidence>
<comment type="caution">
    <text evidence="2">The sequence shown here is derived from an EMBL/GenBank/DDBJ whole genome shotgun (WGS) entry which is preliminary data.</text>
</comment>
<keyword evidence="1" id="KW-1133">Transmembrane helix</keyword>
<reference evidence="3" key="1">
    <citation type="journal article" date="2019" name="Int. J. Syst. Evol. Microbiol.">
        <title>The Global Catalogue of Microorganisms (GCM) 10K type strain sequencing project: providing services to taxonomists for standard genome sequencing and annotation.</title>
        <authorList>
            <consortium name="The Broad Institute Genomics Platform"/>
            <consortium name="The Broad Institute Genome Sequencing Center for Infectious Disease"/>
            <person name="Wu L."/>
            <person name="Ma J."/>
        </authorList>
    </citation>
    <scope>NUCLEOTIDE SEQUENCE [LARGE SCALE GENOMIC DNA]</scope>
    <source>
        <strain evidence="3">JCM 16014</strain>
    </source>
</reference>
<accession>A0ABP5F407</accession>
<dbReference type="Proteomes" id="UP001500751">
    <property type="component" value="Unassembled WGS sequence"/>
</dbReference>